<reference evidence="6" key="1">
    <citation type="submission" date="2023-07" db="EMBL/GenBank/DDBJ databases">
        <authorList>
            <person name="Kim M."/>
        </authorList>
    </citation>
    <scope>NUCLEOTIDE SEQUENCE</scope>
    <source>
        <strain evidence="6">BIUV-7</strain>
    </source>
</reference>
<dbReference type="PROSITE" id="PS50977">
    <property type="entry name" value="HTH_TETR_2"/>
    <property type="match status" value="1"/>
</dbReference>
<comment type="caution">
    <text evidence="6">The sequence shown here is derived from an EMBL/GenBank/DDBJ whole genome shotgun (WGS) entry which is preliminary data.</text>
</comment>
<evidence type="ECO:0000256" key="3">
    <source>
        <dbReference type="ARBA" id="ARBA00023163"/>
    </source>
</evidence>
<dbReference type="Pfam" id="PF00440">
    <property type="entry name" value="TetR_N"/>
    <property type="match status" value="1"/>
</dbReference>
<name>A0ABT8YDL9_9SPHN</name>
<dbReference type="Gene3D" id="1.10.357.10">
    <property type="entry name" value="Tetracycline Repressor, domain 2"/>
    <property type="match status" value="1"/>
</dbReference>
<protein>
    <submittedName>
        <fullName evidence="6">TetR/AcrR family transcriptional regulator</fullName>
    </submittedName>
</protein>
<evidence type="ECO:0000313" key="7">
    <source>
        <dbReference type="Proteomes" id="UP001169764"/>
    </source>
</evidence>
<evidence type="ECO:0000256" key="4">
    <source>
        <dbReference type="PROSITE-ProRule" id="PRU00335"/>
    </source>
</evidence>
<keyword evidence="3" id="KW-0804">Transcription</keyword>
<feature type="DNA-binding region" description="H-T-H motif" evidence="4">
    <location>
        <begin position="12"/>
        <end position="31"/>
    </location>
</feature>
<evidence type="ECO:0000256" key="2">
    <source>
        <dbReference type="ARBA" id="ARBA00023125"/>
    </source>
</evidence>
<dbReference type="PANTHER" id="PTHR30055:SF234">
    <property type="entry name" value="HTH-TYPE TRANSCRIPTIONAL REGULATOR BETI"/>
    <property type="match status" value="1"/>
</dbReference>
<accession>A0ABT8YDL9</accession>
<keyword evidence="1" id="KW-0805">Transcription regulation</keyword>
<dbReference type="InterPro" id="IPR001647">
    <property type="entry name" value="HTH_TetR"/>
</dbReference>
<dbReference type="SUPFAM" id="SSF46689">
    <property type="entry name" value="Homeodomain-like"/>
    <property type="match status" value="1"/>
</dbReference>
<dbReference type="InterPro" id="IPR050109">
    <property type="entry name" value="HTH-type_TetR-like_transc_reg"/>
</dbReference>
<organism evidence="6 7">
    <name type="scientific">Sphingomonas natans</name>
    <dbReference type="NCBI Taxonomy" id="3063330"/>
    <lineage>
        <taxon>Bacteria</taxon>
        <taxon>Pseudomonadati</taxon>
        <taxon>Pseudomonadota</taxon>
        <taxon>Alphaproteobacteria</taxon>
        <taxon>Sphingomonadales</taxon>
        <taxon>Sphingomonadaceae</taxon>
        <taxon>Sphingomonas</taxon>
    </lineage>
</organism>
<gene>
    <name evidence="6" type="ORF">Q4F19_18840</name>
</gene>
<sequence>MLFAAQGFQNTRMAQISDAARIKVGQIYRDFDGKEAIVADIVRADLMEFLDEPALDEAIASRDPAAVRHWLGDFIRRDCDPAQGRLLSQILVESARNARIACLLQRADERISANLARAIAAIAPARSCETARARLVDVIMVLIVGLPQRQLAAPGIDVTATAASFSALVEREIDRLLVTDA</sequence>
<evidence type="ECO:0000256" key="1">
    <source>
        <dbReference type="ARBA" id="ARBA00023015"/>
    </source>
</evidence>
<evidence type="ECO:0000313" key="6">
    <source>
        <dbReference type="EMBL" id="MDO6416448.1"/>
    </source>
</evidence>
<dbReference type="PANTHER" id="PTHR30055">
    <property type="entry name" value="HTH-TYPE TRANSCRIPTIONAL REGULATOR RUTR"/>
    <property type="match status" value="1"/>
</dbReference>
<evidence type="ECO:0000259" key="5">
    <source>
        <dbReference type="PROSITE" id="PS50977"/>
    </source>
</evidence>
<keyword evidence="7" id="KW-1185">Reference proteome</keyword>
<dbReference type="RefSeq" id="WP_303545988.1">
    <property type="nucleotide sequence ID" value="NZ_JAUOTP010000010.1"/>
</dbReference>
<dbReference type="InterPro" id="IPR009057">
    <property type="entry name" value="Homeodomain-like_sf"/>
</dbReference>
<proteinExistence type="predicted"/>
<dbReference type="EMBL" id="JAUOTP010000010">
    <property type="protein sequence ID" value="MDO6416448.1"/>
    <property type="molecule type" value="Genomic_DNA"/>
</dbReference>
<feature type="domain" description="HTH tetR-type" evidence="5">
    <location>
        <begin position="1"/>
        <end position="49"/>
    </location>
</feature>
<keyword evidence="2 4" id="KW-0238">DNA-binding</keyword>
<dbReference type="Proteomes" id="UP001169764">
    <property type="component" value="Unassembled WGS sequence"/>
</dbReference>